<evidence type="ECO:0000313" key="21">
    <source>
        <dbReference type="Proteomes" id="UP000192247"/>
    </source>
</evidence>
<comment type="similarity">
    <text evidence="2">Belongs to the Ca(2+):cation antiporter (CaCA) (TC 2.A.19) family. SLC24A subfamily.</text>
</comment>
<dbReference type="Proteomes" id="UP000192247">
    <property type="component" value="Unassembled WGS sequence"/>
</dbReference>
<evidence type="ECO:0000256" key="7">
    <source>
        <dbReference type="ARBA" id="ARBA00022692"/>
    </source>
</evidence>
<dbReference type="InterPro" id="IPR004481">
    <property type="entry name" value="K/Na/Ca-exchanger"/>
</dbReference>
<keyword evidence="5" id="KW-0633">Potassium transport</keyword>
<dbReference type="Pfam" id="PF01699">
    <property type="entry name" value="Na_Ca_ex"/>
    <property type="match status" value="2"/>
</dbReference>
<comment type="caution">
    <text evidence="20">The sequence shown here is derived from an EMBL/GenBank/DDBJ whole genome shotgun (WGS) entry which is preliminary data.</text>
</comment>
<dbReference type="Gene3D" id="1.20.1420.30">
    <property type="entry name" value="NCX, central ion-binding region"/>
    <property type="match status" value="2"/>
</dbReference>
<feature type="compositionally biased region" description="Basic and acidic residues" evidence="17">
    <location>
        <begin position="237"/>
        <end position="246"/>
    </location>
</feature>
<dbReference type="InParanoid" id="A0A1V9XNM4"/>
<dbReference type="GO" id="GO:0008273">
    <property type="term" value="F:calcium, potassium:sodium antiporter activity"/>
    <property type="evidence" value="ECO:0007669"/>
    <property type="project" value="TreeGrafter"/>
</dbReference>
<protein>
    <submittedName>
        <fullName evidence="20">Sodium/potassium/calcium exchanger 3-like</fullName>
    </submittedName>
</protein>
<gene>
    <name evidence="20" type="ORF">BIW11_08668</name>
</gene>
<dbReference type="PANTHER" id="PTHR10846">
    <property type="entry name" value="SODIUM/POTASSIUM/CALCIUM EXCHANGER"/>
    <property type="match status" value="1"/>
</dbReference>
<evidence type="ECO:0000256" key="6">
    <source>
        <dbReference type="ARBA" id="ARBA00022568"/>
    </source>
</evidence>
<keyword evidence="21" id="KW-1185">Reference proteome</keyword>
<dbReference type="STRING" id="418985.A0A1V9XNM4"/>
<dbReference type="NCBIfam" id="TIGR00367">
    <property type="entry name" value="calcium/sodium antiporter"/>
    <property type="match status" value="1"/>
</dbReference>
<keyword evidence="7 18" id="KW-0812">Transmembrane</keyword>
<dbReference type="OrthoDB" id="2127281at2759"/>
<evidence type="ECO:0000256" key="3">
    <source>
        <dbReference type="ARBA" id="ARBA00022448"/>
    </source>
</evidence>
<name>A0A1V9XNM4_9ACAR</name>
<feature type="transmembrane region" description="Helical" evidence="18">
    <location>
        <begin position="695"/>
        <end position="718"/>
    </location>
</feature>
<keyword evidence="4" id="KW-0050">Antiport</keyword>
<evidence type="ECO:0000256" key="8">
    <source>
        <dbReference type="ARBA" id="ARBA00022729"/>
    </source>
</evidence>
<keyword evidence="12 18" id="KW-1133">Transmembrane helix</keyword>
<feature type="transmembrane region" description="Helical" evidence="18">
    <location>
        <begin position="662"/>
        <end position="683"/>
    </location>
</feature>
<evidence type="ECO:0000313" key="20">
    <source>
        <dbReference type="EMBL" id="OQR75061.1"/>
    </source>
</evidence>
<feature type="transmembrane region" description="Helical" evidence="18">
    <location>
        <begin position="381"/>
        <end position="399"/>
    </location>
</feature>
<dbReference type="GO" id="GO:0006874">
    <property type="term" value="P:intracellular calcium ion homeostasis"/>
    <property type="evidence" value="ECO:0007669"/>
    <property type="project" value="TreeGrafter"/>
</dbReference>
<dbReference type="AlphaFoldDB" id="A0A1V9XNM4"/>
<evidence type="ECO:0000256" key="16">
    <source>
        <dbReference type="ARBA" id="ARBA00023201"/>
    </source>
</evidence>
<keyword evidence="11" id="KW-0630">Potassium</keyword>
<evidence type="ECO:0000256" key="2">
    <source>
        <dbReference type="ARBA" id="ARBA00005364"/>
    </source>
</evidence>
<feature type="domain" description="Sodium/calcium exchanger membrane region" evidence="19">
    <location>
        <begin position="313"/>
        <end position="453"/>
    </location>
</feature>
<evidence type="ECO:0000256" key="5">
    <source>
        <dbReference type="ARBA" id="ARBA00022538"/>
    </source>
</evidence>
<feature type="compositionally biased region" description="Basic and acidic residues" evidence="17">
    <location>
        <begin position="216"/>
        <end position="225"/>
    </location>
</feature>
<accession>A0A1V9XNM4</accession>
<reference evidence="20 21" key="1">
    <citation type="journal article" date="2017" name="Gigascience">
        <title>Draft genome of the honey bee ectoparasitic mite, Tropilaelaps mercedesae, is shaped by the parasitic life history.</title>
        <authorList>
            <person name="Dong X."/>
            <person name="Armstrong S.D."/>
            <person name="Xia D."/>
            <person name="Makepeace B.L."/>
            <person name="Darby A.C."/>
            <person name="Kadowaki T."/>
        </authorList>
    </citation>
    <scope>NUCLEOTIDE SEQUENCE [LARGE SCALE GENOMIC DNA]</scope>
    <source>
        <strain evidence="20">Wuxi-XJTLU</strain>
    </source>
</reference>
<keyword evidence="13" id="KW-0915">Sodium</keyword>
<evidence type="ECO:0000259" key="19">
    <source>
        <dbReference type="Pfam" id="PF01699"/>
    </source>
</evidence>
<keyword evidence="8" id="KW-0732">Signal</keyword>
<keyword evidence="14" id="KW-0406">Ion transport</keyword>
<evidence type="ECO:0000256" key="9">
    <source>
        <dbReference type="ARBA" id="ARBA00022837"/>
    </source>
</evidence>
<feature type="transmembrane region" description="Helical" evidence="18">
    <location>
        <begin position="307"/>
        <end position="325"/>
    </location>
</feature>
<dbReference type="EMBL" id="MNPL01006931">
    <property type="protein sequence ID" value="OQR75061.1"/>
    <property type="molecule type" value="Genomic_DNA"/>
</dbReference>
<evidence type="ECO:0000256" key="18">
    <source>
        <dbReference type="SAM" id="Phobius"/>
    </source>
</evidence>
<evidence type="ECO:0000256" key="17">
    <source>
        <dbReference type="SAM" id="MobiDB-lite"/>
    </source>
</evidence>
<evidence type="ECO:0000256" key="11">
    <source>
        <dbReference type="ARBA" id="ARBA00022958"/>
    </source>
</evidence>
<comment type="subcellular location">
    <subcellularLocation>
        <location evidence="1">Membrane</location>
        <topology evidence="1">Multi-pass membrane protein</topology>
    </subcellularLocation>
</comment>
<keyword evidence="16" id="KW-0739">Sodium transport</keyword>
<keyword evidence="15 18" id="KW-0472">Membrane</keyword>
<evidence type="ECO:0000256" key="13">
    <source>
        <dbReference type="ARBA" id="ARBA00023053"/>
    </source>
</evidence>
<evidence type="ECO:0000256" key="1">
    <source>
        <dbReference type="ARBA" id="ARBA00004141"/>
    </source>
</evidence>
<dbReference type="PANTHER" id="PTHR10846:SF73">
    <property type="entry name" value="SODIUM_CALCIUM EXCHANGER MEMBRANE REGION DOMAIN-CONTAINING PROTEIN"/>
    <property type="match status" value="1"/>
</dbReference>
<dbReference type="InterPro" id="IPR004837">
    <property type="entry name" value="NaCa_Exmemb"/>
</dbReference>
<dbReference type="FunFam" id="1.20.1420.30:FF:000009">
    <property type="entry name" value="sodium/potassium/calcium exchanger 5 isoform X2"/>
    <property type="match status" value="1"/>
</dbReference>
<feature type="transmembrane region" description="Helical" evidence="18">
    <location>
        <begin position="631"/>
        <end position="650"/>
    </location>
</feature>
<evidence type="ECO:0000256" key="10">
    <source>
        <dbReference type="ARBA" id="ARBA00022847"/>
    </source>
</evidence>
<dbReference type="InterPro" id="IPR044880">
    <property type="entry name" value="NCX_ion-bd_dom_sf"/>
</dbReference>
<dbReference type="GO" id="GO:0015293">
    <property type="term" value="F:symporter activity"/>
    <property type="evidence" value="ECO:0007669"/>
    <property type="project" value="UniProtKB-KW"/>
</dbReference>
<sequence length="766" mass="84799">MYVCVAAVVNGGLLPLPAQLTPTNESCVEERKPMRVVRCLAEFEKEKRKRSRSFRYRHKSTPVVVVPSSSCVSAVAHVGALRRPTPCDCVLDMTMLEWVNVTRRPSARHKAARRAVALVVIVALFVGIELTAEWRPQEKSFNDAIDDQLSWQSRDLLSESTKHIPKASPSPPSPPLPPESAKTDDENEKPSEKTSDQPTTNTEKSNGAEQQSHGSGSKDHEKSKNNNESTGTDEDSSPGHKNETEHAGNSTEKTKSHTTTSRPFISPSTIHPRHRIVAGRPNETCLQAAFHEFPPDIFSHKARKRGAVIVHMLVAIYMFYALAVVCDDYFISSLEECSQRLNLSDDVAGATFMAAGSSAPELFTATLGVIVAKGDVGTGTVVGSAVYNVLFVIAICGLYAGREVPVTWWPLCRDSVFYSFTVLVLIIVIADSKVSKAESIVMLLLYGVYIALMKFNRQIHLIVAAKFGLSDVVQCREMDTLTEEKQNNYGGSMGPRVSFYEAGLMMLCTRNFRPRTRFWAAAKRVMHNRQKALQGHGMLTRSESIVQTNKKFNWRIRPPMENGMKDQVLYWIRAPLLATLEYTIPDCKNNPGSKMFLVTFVMSIWWTAVFSYLMVWMVTLIGFTLNIPDSIMGITFLAAGTSIPDAYASLLVSKQGQGDMAIANCFGSNVFDILIGLAVPWLIQTTFIDPSGYAIIFSKGLLYTVVLLFLTIIITIIAIHRSGWLLTKKLGALLMVVYMLFLLLCSAIEFNVFANVNPPTCAEPDA</sequence>
<dbReference type="GO" id="GO:0005262">
    <property type="term" value="F:calcium channel activity"/>
    <property type="evidence" value="ECO:0007669"/>
    <property type="project" value="TreeGrafter"/>
</dbReference>
<evidence type="ECO:0000256" key="14">
    <source>
        <dbReference type="ARBA" id="ARBA00023065"/>
    </source>
</evidence>
<feature type="transmembrane region" description="Helical" evidence="18">
    <location>
        <begin position="730"/>
        <end position="750"/>
    </location>
</feature>
<feature type="transmembrane region" description="Helical" evidence="18">
    <location>
        <begin position="596"/>
        <end position="625"/>
    </location>
</feature>
<feature type="domain" description="Sodium/calcium exchanger membrane region" evidence="19">
    <location>
        <begin position="597"/>
        <end position="745"/>
    </location>
</feature>
<keyword evidence="3" id="KW-0813">Transport</keyword>
<evidence type="ECO:0000256" key="12">
    <source>
        <dbReference type="ARBA" id="ARBA00022989"/>
    </source>
</evidence>
<feature type="region of interest" description="Disordered" evidence="17">
    <location>
        <begin position="160"/>
        <end position="273"/>
    </location>
</feature>
<evidence type="ECO:0000256" key="15">
    <source>
        <dbReference type="ARBA" id="ARBA00023136"/>
    </source>
</evidence>
<feature type="compositionally biased region" description="Basic and acidic residues" evidence="17">
    <location>
        <begin position="181"/>
        <end position="195"/>
    </location>
</feature>
<organism evidence="20 21">
    <name type="scientific">Tropilaelaps mercedesae</name>
    <dbReference type="NCBI Taxonomy" id="418985"/>
    <lineage>
        <taxon>Eukaryota</taxon>
        <taxon>Metazoa</taxon>
        <taxon>Ecdysozoa</taxon>
        <taxon>Arthropoda</taxon>
        <taxon>Chelicerata</taxon>
        <taxon>Arachnida</taxon>
        <taxon>Acari</taxon>
        <taxon>Parasitiformes</taxon>
        <taxon>Mesostigmata</taxon>
        <taxon>Gamasina</taxon>
        <taxon>Dermanyssoidea</taxon>
        <taxon>Laelapidae</taxon>
        <taxon>Tropilaelaps</taxon>
    </lineage>
</organism>
<keyword evidence="6" id="KW-0109">Calcium transport</keyword>
<keyword evidence="9" id="KW-0106">Calcium</keyword>
<evidence type="ECO:0000256" key="4">
    <source>
        <dbReference type="ARBA" id="ARBA00022449"/>
    </source>
</evidence>
<dbReference type="GO" id="GO:0005886">
    <property type="term" value="C:plasma membrane"/>
    <property type="evidence" value="ECO:0007669"/>
    <property type="project" value="TreeGrafter"/>
</dbReference>
<feature type="compositionally biased region" description="Pro residues" evidence="17">
    <location>
        <begin position="168"/>
        <end position="178"/>
    </location>
</feature>
<feature type="compositionally biased region" description="Polar residues" evidence="17">
    <location>
        <begin position="196"/>
        <end position="215"/>
    </location>
</feature>
<proteinExistence type="inferred from homology"/>
<feature type="transmembrane region" description="Helical" evidence="18">
    <location>
        <begin position="436"/>
        <end position="452"/>
    </location>
</feature>
<keyword evidence="10" id="KW-0769">Symport</keyword>